<comment type="caution">
    <text evidence="1">The sequence shown here is derived from an EMBL/GenBank/DDBJ whole genome shotgun (WGS) entry which is preliminary data.</text>
</comment>
<reference evidence="1 2" key="1">
    <citation type="journal article" date="2016" name="Nat. Biotechnol.">
        <title>Measurement of bacterial replication rates in microbial communities.</title>
        <authorList>
            <person name="Brown C.T."/>
            <person name="Olm M.R."/>
            <person name="Thomas B.C."/>
            <person name="Banfield J.F."/>
        </authorList>
    </citation>
    <scope>NUCLEOTIDE SEQUENCE [LARGE SCALE GENOMIC DNA]</scope>
    <source>
        <strain evidence="1">42_262</strain>
    </source>
</reference>
<evidence type="ECO:0000313" key="1">
    <source>
        <dbReference type="EMBL" id="OKZ43775.1"/>
    </source>
</evidence>
<gene>
    <name evidence="1" type="ORF">BHV80_16790</name>
</gene>
<organism evidence="1 2">
    <name type="scientific">Phocaeicola vulgatus</name>
    <name type="common">Bacteroides vulgatus</name>
    <dbReference type="NCBI Taxonomy" id="821"/>
    <lineage>
        <taxon>Bacteria</taxon>
        <taxon>Pseudomonadati</taxon>
        <taxon>Bacteroidota</taxon>
        <taxon>Bacteroidia</taxon>
        <taxon>Bacteroidales</taxon>
        <taxon>Bacteroidaceae</taxon>
        <taxon>Phocaeicola</taxon>
    </lineage>
</organism>
<name>A0A1Q6ISC9_PHOVU</name>
<dbReference type="EMBL" id="MNQV01000234">
    <property type="protein sequence ID" value="OKZ43775.1"/>
    <property type="molecule type" value="Genomic_DNA"/>
</dbReference>
<proteinExistence type="predicted"/>
<sequence length="69" mass="8121">MYIISNKQMENIISYIEAWKDGVQVEEKDTRTYNKVRLANILVKKLKAKQPLSKPELSESLKKNLRDLK</sequence>
<protein>
    <submittedName>
        <fullName evidence="1">Uncharacterized protein</fullName>
    </submittedName>
</protein>
<accession>A0A1Q6ISC9</accession>
<dbReference type="AlphaFoldDB" id="A0A1Q6ISC9"/>
<dbReference type="Proteomes" id="UP000186631">
    <property type="component" value="Unassembled WGS sequence"/>
</dbReference>
<evidence type="ECO:0000313" key="2">
    <source>
        <dbReference type="Proteomes" id="UP000186631"/>
    </source>
</evidence>